<dbReference type="InterPro" id="IPR058827">
    <property type="entry name" value="YbbD_head"/>
</dbReference>
<dbReference type="EMBL" id="CP019062">
    <property type="protein sequence ID" value="AVF36186.1"/>
    <property type="molecule type" value="Genomic_DNA"/>
</dbReference>
<dbReference type="KEGG" id="rox:BV494_15200"/>
<evidence type="ECO:0000313" key="3">
    <source>
        <dbReference type="Proteomes" id="UP000239197"/>
    </source>
</evidence>
<evidence type="ECO:0000313" key="2">
    <source>
        <dbReference type="EMBL" id="AVF36186.1"/>
    </source>
</evidence>
<accession>A0A2L1UTA0</accession>
<keyword evidence="3" id="KW-1185">Reference proteome</keyword>
<evidence type="ECO:0000259" key="1">
    <source>
        <dbReference type="Pfam" id="PF26610"/>
    </source>
</evidence>
<dbReference type="Pfam" id="PF26610">
    <property type="entry name" value="YbbD_head"/>
    <property type="match status" value="1"/>
</dbReference>
<gene>
    <name evidence="2" type="ORF">BV494_15200</name>
</gene>
<dbReference type="Proteomes" id="UP000239197">
    <property type="component" value="Chromosome"/>
</dbReference>
<dbReference type="RefSeq" id="WP_104923603.1">
    <property type="nucleotide sequence ID" value="NZ_CP019062.1"/>
</dbReference>
<protein>
    <recommendedName>
        <fullName evidence="1">YbbD head domain-containing protein</fullName>
    </recommendedName>
</protein>
<proteinExistence type="predicted"/>
<organism evidence="2 3">
    <name type="scientific">Rahnella sikkimica</name>
    <dbReference type="NCBI Taxonomy" id="1805933"/>
    <lineage>
        <taxon>Bacteria</taxon>
        <taxon>Pseudomonadati</taxon>
        <taxon>Pseudomonadota</taxon>
        <taxon>Gammaproteobacteria</taxon>
        <taxon>Enterobacterales</taxon>
        <taxon>Yersiniaceae</taxon>
        <taxon>Rahnella</taxon>
    </lineage>
</organism>
<dbReference type="AlphaFoldDB" id="A0A2L1UTA0"/>
<dbReference type="OrthoDB" id="6637339at2"/>
<name>A0A2L1UTA0_9GAMM</name>
<sequence length="158" mass="18462">MKNIKKIIISMLLITLCILSWAFFFTNNDIVTLRYNTYEDIHPDSGVKTWLPVFFPKDASNIYFYSNLDISFFYVEFELNEKQSILFEKSLVIKTTAKGTSYVEKINKIETAWCKYGTPESEGFDELYLIGKVSETGKYVLTAKFKDDSKDLKNYCER</sequence>
<reference evidence="3" key="1">
    <citation type="submission" date="2017-01" db="EMBL/GenBank/DDBJ databases">
        <title>Genome sequence of Rouxiella sp. ERMR1:05.</title>
        <authorList>
            <person name="Kumar R."/>
            <person name="Singh D."/>
            <person name="Kumar S."/>
        </authorList>
    </citation>
    <scope>NUCLEOTIDE SEQUENCE [LARGE SCALE GENOMIC DNA]</scope>
    <source>
        <strain evidence="3">ERMR1:05</strain>
    </source>
</reference>
<feature type="domain" description="YbbD head" evidence="1">
    <location>
        <begin position="29"/>
        <end position="77"/>
    </location>
</feature>